<dbReference type="GO" id="GO:0005993">
    <property type="term" value="P:trehalose catabolic process"/>
    <property type="evidence" value="ECO:0007669"/>
    <property type="project" value="TreeGrafter"/>
</dbReference>
<dbReference type="Pfam" id="PF01204">
    <property type="entry name" value="Trehalase"/>
    <property type="match status" value="1"/>
</dbReference>
<dbReference type="SUPFAM" id="SSF48208">
    <property type="entry name" value="Six-hairpin glycosidases"/>
    <property type="match status" value="1"/>
</dbReference>
<organism evidence="1 2">
    <name type="scientific">Reticulibacter mediterranei</name>
    <dbReference type="NCBI Taxonomy" id="2778369"/>
    <lineage>
        <taxon>Bacteria</taxon>
        <taxon>Bacillati</taxon>
        <taxon>Chloroflexota</taxon>
        <taxon>Ktedonobacteria</taxon>
        <taxon>Ktedonobacterales</taxon>
        <taxon>Reticulibacteraceae</taxon>
        <taxon>Reticulibacter</taxon>
    </lineage>
</organism>
<sequence>MIDALMWQQEQGFFFDYNYKKKQPSPFYSLAGFYPLWAKLESQEQAEQLRRHLSLFEVDGGLVTTQKKDLSKSQRQWDYPNGWANLHWIVIQGLVNYGYIEDAARITSKWLRLNEKVFAETGKLWEKYDVVRCTVGRSGHYKTPPGFGWTNMLYIKLHETLSTLTCAVAREESNPERFCGEQ</sequence>
<accession>A0A8J3IEF2</accession>
<dbReference type="InterPro" id="IPR001661">
    <property type="entry name" value="Glyco_hydro_37"/>
</dbReference>
<dbReference type="AlphaFoldDB" id="A0A8J3IEF2"/>
<name>A0A8J3IEF2_9CHLR</name>
<dbReference type="PANTHER" id="PTHR23403">
    <property type="entry name" value="TREHALASE"/>
    <property type="match status" value="1"/>
</dbReference>
<dbReference type="PRINTS" id="PR00744">
    <property type="entry name" value="GLHYDRLASE37"/>
</dbReference>
<dbReference type="PANTHER" id="PTHR23403:SF6">
    <property type="entry name" value="CYTOSOLIC NEUTRAL TREHALASE-RELATED"/>
    <property type="match status" value="1"/>
</dbReference>
<evidence type="ECO:0000313" key="2">
    <source>
        <dbReference type="Proteomes" id="UP000597444"/>
    </source>
</evidence>
<reference evidence="1" key="1">
    <citation type="submission" date="2020-10" db="EMBL/GenBank/DDBJ databases">
        <title>Taxonomic study of unclassified bacteria belonging to the class Ktedonobacteria.</title>
        <authorList>
            <person name="Yabe S."/>
            <person name="Wang C.M."/>
            <person name="Zheng Y."/>
            <person name="Sakai Y."/>
            <person name="Cavaletti L."/>
            <person name="Monciardini P."/>
            <person name="Donadio S."/>
        </authorList>
    </citation>
    <scope>NUCLEOTIDE SEQUENCE</scope>
    <source>
        <strain evidence="1">ID150040</strain>
    </source>
</reference>
<protein>
    <recommendedName>
        <fullName evidence="3">Trehalase</fullName>
    </recommendedName>
</protein>
<keyword evidence="2" id="KW-1185">Reference proteome</keyword>
<evidence type="ECO:0008006" key="3">
    <source>
        <dbReference type="Google" id="ProtNLM"/>
    </source>
</evidence>
<dbReference type="Gene3D" id="1.50.10.10">
    <property type="match status" value="1"/>
</dbReference>
<dbReference type="Proteomes" id="UP000597444">
    <property type="component" value="Unassembled WGS sequence"/>
</dbReference>
<dbReference type="EMBL" id="BNJK01000001">
    <property type="protein sequence ID" value="GHO90087.1"/>
    <property type="molecule type" value="Genomic_DNA"/>
</dbReference>
<proteinExistence type="predicted"/>
<dbReference type="InterPro" id="IPR012341">
    <property type="entry name" value="6hp_glycosidase-like_sf"/>
</dbReference>
<dbReference type="InterPro" id="IPR008928">
    <property type="entry name" value="6-hairpin_glycosidase_sf"/>
</dbReference>
<comment type="caution">
    <text evidence="1">The sequence shown here is derived from an EMBL/GenBank/DDBJ whole genome shotgun (WGS) entry which is preliminary data.</text>
</comment>
<dbReference type="GO" id="GO:0004555">
    <property type="term" value="F:alpha,alpha-trehalase activity"/>
    <property type="evidence" value="ECO:0007669"/>
    <property type="project" value="InterPro"/>
</dbReference>
<evidence type="ECO:0000313" key="1">
    <source>
        <dbReference type="EMBL" id="GHO90087.1"/>
    </source>
</evidence>
<gene>
    <name evidence="1" type="ORF">KSF_001350</name>
</gene>